<dbReference type="Pfam" id="PF02668">
    <property type="entry name" value="TauD"/>
    <property type="match status" value="1"/>
</dbReference>
<dbReference type="GO" id="GO:0051213">
    <property type="term" value="F:dioxygenase activity"/>
    <property type="evidence" value="ECO:0007669"/>
    <property type="project" value="UniProtKB-KW"/>
</dbReference>
<feature type="domain" description="TauD/TfdA-like" evidence="7">
    <location>
        <begin position="35"/>
        <end position="390"/>
    </location>
</feature>
<evidence type="ECO:0000256" key="2">
    <source>
        <dbReference type="ARBA" id="ARBA00005896"/>
    </source>
</evidence>
<keyword evidence="6" id="KW-0408">Iron</keyword>
<keyword evidence="3" id="KW-0479">Metal-binding</keyword>
<evidence type="ECO:0000256" key="3">
    <source>
        <dbReference type="ARBA" id="ARBA00022723"/>
    </source>
</evidence>
<dbReference type="GeneID" id="31015371"/>
<gene>
    <name evidence="8" type="ORF">BKCO1_37000221</name>
</gene>
<evidence type="ECO:0000256" key="5">
    <source>
        <dbReference type="ARBA" id="ARBA00023002"/>
    </source>
</evidence>
<dbReference type="InterPro" id="IPR051178">
    <property type="entry name" value="TfdA_dioxygenase"/>
</dbReference>
<dbReference type="STRING" id="236234.A0A1J9QUD7"/>
<organism evidence="8 9">
    <name type="scientific">Diplodia corticola</name>
    <dbReference type="NCBI Taxonomy" id="236234"/>
    <lineage>
        <taxon>Eukaryota</taxon>
        <taxon>Fungi</taxon>
        <taxon>Dikarya</taxon>
        <taxon>Ascomycota</taxon>
        <taxon>Pezizomycotina</taxon>
        <taxon>Dothideomycetes</taxon>
        <taxon>Dothideomycetes incertae sedis</taxon>
        <taxon>Botryosphaeriales</taxon>
        <taxon>Botryosphaeriaceae</taxon>
        <taxon>Diplodia</taxon>
    </lineage>
</organism>
<evidence type="ECO:0000313" key="9">
    <source>
        <dbReference type="Proteomes" id="UP000183809"/>
    </source>
</evidence>
<comment type="similarity">
    <text evidence="2">Belongs to the TfdA dioxygenase family.</text>
</comment>
<dbReference type="RefSeq" id="XP_020128842.1">
    <property type="nucleotide sequence ID" value="XM_020275110.1"/>
</dbReference>
<evidence type="ECO:0000256" key="4">
    <source>
        <dbReference type="ARBA" id="ARBA00022964"/>
    </source>
</evidence>
<evidence type="ECO:0000313" key="8">
    <source>
        <dbReference type="EMBL" id="OJD32582.1"/>
    </source>
</evidence>
<dbReference type="GO" id="GO:0046872">
    <property type="term" value="F:metal ion binding"/>
    <property type="evidence" value="ECO:0007669"/>
    <property type="project" value="UniProtKB-KW"/>
</dbReference>
<proteinExistence type="inferred from homology"/>
<comment type="caution">
    <text evidence="8">The sequence shown here is derived from an EMBL/GenBank/DDBJ whole genome shotgun (WGS) entry which is preliminary data.</text>
</comment>
<dbReference type="OrthoDB" id="93019at2759"/>
<dbReference type="Gene3D" id="3.60.130.10">
    <property type="entry name" value="Clavaminate synthase-like"/>
    <property type="match status" value="1"/>
</dbReference>
<evidence type="ECO:0000256" key="6">
    <source>
        <dbReference type="ARBA" id="ARBA00023004"/>
    </source>
</evidence>
<dbReference type="PANTHER" id="PTHR43779:SF2">
    <property type="entry name" value="ALPHA-KETOGLUTARATE-DEPENDENT XANTHINE DIOXYGENASE XAN1"/>
    <property type="match status" value="1"/>
</dbReference>
<dbReference type="EMBL" id="MNUE01000037">
    <property type="protein sequence ID" value="OJD32582.1"/>
    <property type="molecule type" value="Genomic_DNA"/>
</dbReference>
<name>A0A1J9QUD7_9PEZI</name>
<comment type="cofactor">
    <cofactor evidence="1">
        <name>Fe(2+)</name>
        <dbReference type="ChEBI" id="CHEBI:29033"/>
    </cofactor>
</comment>
<dbReference type="InterPro" id="IPR042098">
    <property type="entry name" value="TauD-like_sf"/>
</dbReference>
<dbReference type="AlphaFoldDB" id="A0A1J9QUD7"/>
<sequence>MSTTTITAEVAKGEPATNMLNIEKFQHLEGSRCNFGATVTGVDANNLSDEQMQQLRRAVWEHKVVVVKNQKGFLPESQEKLVKALDPHAPMITHDDWLLCQHSNTKQIGAWVPLWSIPTAPLVHVIGKGPLGPDHFGLKNQTIRGRTHLNSHADEPSAAAMNNEGRTRFQGWHMDAPLYHLEPAWFTTMWAAKLPRGPDMTVCWDDGTGRSMQVKPGVTAFVSCVQMYDLLSPEERQMADNSWVEYKPFHFSWTKDCRIHTDGLGFVNEGREASPEQMQRYGAPDPQRCKTYPMVWVNPLTKEKALQIQNAAVSKLYLRSSPSEAPCIVDDVKEIRQFLRKLQGRVITPEYVAAVAPAEEGDLVIFDNRACLHSRIDFPDHYGTKALHQMYMHSLSPPVGPAPVFS</sequence>
<accession>A0A1J9QUD7</accession>
<evidence type="ECO:0000259" key="7">
    <source>
        <dbReference type="Pfam" id="PF02668"/>
    </source>
</evidence>
<dbReference type="SUPFAM" id="SSF51197">
    <property type="entry name" value="Clavaminate synthase-like"/>
    <property type="match status" value="1"/>
</dbReference>
<dbReference type="InterPro" id="IPR003819">
    <property type="entry name" value="TauD/TfdA-like"/>
</dbReference>
<keyword evidence="9" id="KW-1185">Reference proteome</keyword>
<reference evidence="8 9" key="1">
    <citation type="submission" date="2016-10" db="EMBL/GenBank/DDBJ databases">
        <title>Proteomics and genomics reveal pathogen-plant mechanisms compatible with a hemibiotrophic lifestyle of Diplodia corticola.</title>
        <authorList>
            <person name="Fernandes I."/>
            <person name="De Jonge R."/>
            <person name="Van De Peer Y."/>
            <person name="Devreese B."/>
            <person name="Alves A."/>
            <person name="Esteves A.C."/>
        </authorList>
    </citation>
    <scope>NUCLEOTIDE SEQUENCE [LARGE SCALE GENOMIC DNA]</scope>
    <source>
        <strain evidence="8 9">CBS 112549</strain>
    </source>
</reference>
<keyword evidence="5" id="KW-0560">Oxidoreductase</keyword>
<dbReference type="PANTHER" id="PTHR43779">
    <property type="entry name" value="DIOXYGENASE RV0097-RELATED"/>
    <property type="match status" value="1"/>
</dbReference>
<keyword evidence="4 8" id="KW-0223">Dioxygenase</keyword>
<dbReference type="Proteomes" id="UP000183809">
    <property type="component" value="Unassembled WGS sequence"/>
</dbReference>
<protein>
    <submittedName>
        <fullName evidence="8">Alpha-ketoglutarate dependent xanthine dioxygenase</fullName>
    </submittedName>
</protein>
<evidence type="ECO:0000256" key="1">
    <source>
        <dbReference type="ARBA" id="ARBA00001954"/>
    </source>
</evidence>